<dbReference type="AlphaFoldDB" id="H5XLD3"/>
<feature type="signal peptide" evidence="3">
    <location>
        <begin position="1"/>
        <end position="21"/>
    </location>
</feature>
<evidence type="ECO:0000313" key="5">
    <source>
        <dbReference type="Proteomes" id="UP000002791"/>
    </source>
</evidence>
<evidence type="ECO:0008006" key="6">
    <source>
        <dbReference type="Google" id="ProtNLM"/>
    </source>
</evidence>
<reference evidence="4 5" key="1">
    <citation type="submission" date="2011-11" db="EMBL/GenBank/DDBJ databases">
        <title>The Noncontiguous Finished sequence of Saccharomonospora cyanea NA-134.</title>
        <authorList>
            <consortium name="US DOE Joint Genome Institute"/>
            <person name="Lucas S."/>
            <person name="Han J."/>
            <person name="Lapidus A."/>
            <person name="Cheng J.-F."/>
            <person name="Goodwin L."/>
            <person name="Pitluck S."/>
            <person name="Peters L."/>
            <person name="Ovchinnikova G."/>
            <person name="Lu M."/>
            <person name="Detter J.C."/>
            <person name="Han C."/>
            <person name="Tapia R."/>
            <person name="Land M."/>
            <person name="Hauser L."/>
            <person name="Kyrpides N."/>
            <person name="Ivanova N."/>
            <person name="Pagani I."/>
            <person name="Brambilla E.-M."/>
            <person name="Klenk H.-P."/>
            <person name="Woyke T."/>
        </authorList>
    </citation>
    <scope>NUCLEOTIDE SEQUENCE [LARGE SCALE GENOMIC DNA]</scope>
    <source>
        <strain evidence="4 5">NA-134</strain>
    </source>
</reference>
<keyword evidence="2" id="KW-1133">Transmembrane helix</keyword>
<dbReference type="OrthoDB" id="3797035at2"/>
<feature type="transmembrane region" description="Helical" evidence="2">
    <location>
        <begin position="678"/>
        <end position="698"/>
    </location>
</feature>
<feature type="chain" id="PRO_5003600998" description="Glycoprotein" evidence="3">
    <location>
        <begin position="22"/>
        <end position="713"/>
    </location>
</feature>
<organism evidence="4 5">
    <name type="scientific">Saccharomonospora cyanea NA-134</name>
    <dbReference type="NCBI Taxonomy" id="882082"/>
    <lineage>
        <taxon>Bacteria</taxon>
        <taxon>Bacillati</taxon>
        <taxon>Actinomycetota</taxon>
        <taxon>Actinomycetes</taxon>
        <taxon>Pseudonocardiales</taxon>
        <taxon>Pseudonocardiaceae</taxon>
        <taxon>Saccharomonospora</taxon>
    </lineage>
</organism>
<dbReference type="Pfam" id="PF19516">
    <property type="entry name" value="DUF6049"/>
    <property type="match status" value="1"/>
</dbReference>
<dbReference type="RefSeq" id="WP_005460607.1">
    <property type="nucleotide sequence ID" value="NZ_CM001440.1"/>
</dbReference>
<dbReference type="HOGENOM" id="CLU_017917_0_0_11"/>
<keyword evidence="2" id="KW-0472">Membrane</keyword>
<evidence type="ECO:0000256" key="1">
    <source>
        <dbReference type="SAM" id="MobiDB-lite"/>
    </source>
</evidence>
<sequence>MRKLAAFGLALLFLAGQALFAAPGSPGSAGLPSALAQPSGSERLLRVRVDELTPRLVGTGDTEVRVVATVTNVGDRPVSDIVSRIQVGQRQATAAQLAQTLAEPPPSESGRSQWVGVPRRLGPGDSAQLRITAPLAQLGLTQPGVYPLLLNVNGTPAYGGPARLAAVNLLLPVLGDVSGSTPASVSVLWPIAAREPKVVSAPHDGKVVLSDDTLAGELAQGGRLHAVVAAAESRRTDSALFGSLCFAVDPDLLETVNAMTRGYLVRTGSGTVEGKGSESARRWLDDLRALVANHCVVEIPYADADLSALAEVETDFDLVGEAVTNGATILDLLRLEPAPGVLWPRGGLTPTAVRAAADAGTTTVITGPGDLEAGDHPDLGVRVATYDSLVAAGFGHASARGSDTAGEQPGVATQNAVAAIALRGGLSDEAEGRTVLVAPPHDWNVTQGDLGAMLDSLTQLHSRQLVHLVSMSEALEAGTAEGAQSGTGLPGGGHRNGASEPTELPEDVLATLSRVEETVADLSSAMSVDPTRQYDPVNLLRPLHNAVIRATSASWRDTRGRRDATEAAASEVRQLSGRVTVTTPSQPVSLASGSSPLPVTLRNDLPVAVTVRIKLTNSPGLRPSRIEDTPLAANSSVSRFIPAETLRSGRFMVNVSLATPGGTTLGHTARMELMSTEFGVVTVVLTATAGAALVFLSGRQIYRRVKTRGEERG</sequence>
<keyword evidence="2" id="KW-0812">Transmembrane</keyword>
<dbReference type="eggNOG" id="COG3170">
    <property type="taxonomic scope" value="Bacteria"/>
</dbReference>
<keyword evidence="3" id="KW-0732">Signal</keyword>
<feature type="region of interest" description="Disordered" evidence="1">
    <location>
        <begin position="479"/>
        <end position="502"/>
    </location>
</feature>
<proteinExistence type="predicted"/>
<evidence type="ECO:0000256" key="3">
    <source>
        <dbReference type="SAM" id="SignalP"/>
    </source>
</evidence>
<dbReference type="STRING" id="882082.SaccyDRAFT_5179"/>
<dbReference type="InterPro" id="IPR046112">
    <property type="entry name" value="DUF6049"/>
</dbReference>
<dbReference type="EMBL" id="CM001440">
    <property type="protein sequence ID" value="EHR63973.1"/>
    <property type="molecule type" value="Genomic_DNA"/>
</dbReference>
<gene>
    <name evidence="4" type="ORF">SaccyDRAFT_5179</name>
</gene>
<evidence type="ECO:0000313" key="4">
    <source>
        <dbReference type="EMBL" id="EHR63973.1"/>
    </source>
</evidence>
<evidence type="ECO:0000256" key="2">
    <source>
        <dbReference type="SAM" id="Phobius"/>
    </source>
</evidence>
<keyword evidence="5" id="KW-1185">Reference proteome</keyword>
<accession>H5XLD3</accession>
<dbReference type="Proteomes" id="UP000002791">
    <property type="component" value="Chromosome"/>
</dbReference>
<name>H5XLD3_9PSEU</name>
<protein>
    <recommendedName>
        <fullName evidence="6">Glycoprotein</fullName>
    </recommendedName>
</protein>